<gene>
    <name evidence="1" type="ORF">HHL25_18425</name>
</gene>
<dbReference type="EMBL" id="JABBGK010000004">
    <property type="protein sequence ID" value="NML76114.1"/>
    <property type="molecule type" value="Genomic_DNA"/>
</dbReference>
<dbReference type="AlphaFoldDB" id="A0A7Y0AZ16"/>
<organism evidence="1 2">
    <name type="scientific">Rhizobium terricola</name>
    <dbReference type="NCBI Taxonomy" id="2728849"/>
    <lineage>
        <taxon>Bacteria</taxon>
        <taxon>Pseudomonadati</taxon>
        <taxon>Pseudomonadota</taxon>
        <taxon>Alphaproteobacteria</taxon>
        <taxon>Hyphomicrobiales</taxon>
        <taxon>Rhizobiaceae</taxon>
        <taxon>Rhizobium/Agrobacterium group</taxon>
        <taxon>Rhizobium</taxon>
    </lineage>
</organism>
<dbReference type="Gene3D" id="1.10.287.950">
    <property type="entry name" value="Methyl-accepting chemotaxis protein"/>
    <property type="match status" value="1"/>
</dbReference>
<dbReference type="Proteomes" id="UP000541470">
    <property type="component" value="Unassembled WGS sequence"/>
</dbReference>
<evidence type="ECO:0000313" key="1">
    <source>
        <dbReference type="EMBL" id="NML76114.1"/>
    </source>
</evidence>
<dbReference type="RefSeq" id="WP_169594387.1">
    <property type="nucleotide sequence ID" value="NZ_JABBGK010000004.1"/>
</dbReference>
<keyword evidence="2" id="KW-1185">Reference proteome</keyword>
<sequence>MPIIQKVALATSVEFATDLSAELENARSRIETRFLEGGTVLLTVLDTVSKMIDTLDAMMGQLSGEAADRTRDDLASIMKRLTELPRLEENRQRSLARIGEIERDLANEVGRMRETLRYLRTFAVTAKITGAGISEFAGFAEEIIERIRYGSEQVEGFSANLVELSQQLKPAASRGQQILRSYRDLVPSIAADLGRGSGQLAEHHRQLAVAAQSVRRLAGAVQGKLATVLSAMQIGDITRQRIEHCQSSLTIIDEYLDGDGGRALSGDQKARLRASVFTLVQRQLDQTRADFARDTAKIVSTVGSFNADIASILSFHAGMNDDEGTGNSLIRQLEAGVASAQDVVRTVTSSALESDELSRSTSQIVRELLEGIEIVRVVRTDIQYMALNTNLRCSRIGEEGRAINVVTAELRAFAGQMDESAENILSHLQELGTCADALSGVADASSEPETDLDAQLGGTLDSIREAAERMESSLAMVDQQGQGAAEQMQNTIRKLDFRAELGEILDRCAEQIAEEAPAALPDTSDIEGPMIEVGAGIGRLYTMAAERELHADIFGAPPAAAINQATAVTGVPASDEELFEDALF</sequence>
<accession>A0A7Y0AZ16</accession>
<name>A0A7Y0AZ16_9HYPH</name>
<dbReference type="SUPFAM" id="SSF58104">
    <property type="entry name" value="Methyl-accepting chemotaxis protein (MCP) signaling domain"/>
    <property type="match status" value="1"/>
</dbReference>
<evidence type="ECO:0000313" key="2">
    <source>
        <dbReference type="Proteomes" id="UP000541470"/>
    </source>
</evidence>
<comment type="caution">
    <text evidence="1">The sequence shown here is derived from an EMBL/GenBank/DDBJ whole genome shotgun (WGS) entry which is preliminary data.</text>
</comment>
<proteinExistence type="predicted"/>
<protein>
    <submittedName>
        <fullName evidence="1">Methyl-accepting chemotaxis sensory transducer</fullName>
    </submittedName>
</protein>
<reference evidence="1 2" key="1">
    <citation type="submission" date="2020-04" db="EMBL/GenBank/DDBJ databases">
        <title>Rhizobium sp. S-51 isolated from soil.</title>
        <authorList>
            <person name="Dahal R.H."/>
        </authorList>
    </citation>
    <scope>NUCLEOTIDE SEQUENCE [LARGE SCALE GENOMIC DNA]</scope>
    <source>
        <strain evidence="1 2">S-51</strain>
    </source>
</reference>